<sequence length="157" mass="15648">MQLPITILAALTAALSATATPLAKRACQTTYPVAGLPLPISVSRTATPPSSQPATVSFSIPAGARGPCSLVLAFPAGYPVATTGSSQVDVVALDGPAAGAVVGTVALASLPGEAIVRTVNSFSCRPELSFRLQIAGAEGSVAFTEVEGAGLFVTYDC</sequence>
<feature type="signal peptide" evidence="1">
    <location>
        <begin position="1"/>
        <end position="19"/>
    </location>
</feature>
<dbReference type="Proteomes" id="UP001244011">
    <property type="component" value="Unassembled WGS sequence"/>
</dbReference>
<evidence type="ECO:0000313" key="2">
    <source>
        <dbReference type="EMBL" id="KAK1770948.1"/>
    </source>
</evidence>
<evidence type="ECO:0000256" key="1">
    <source>
        <dbReference type="SAM" id="SignalP"/>
    </source>
</evidence>
<dbReference type="RefSeq" id="XP_060287161.1">
    <property type="nucleotide sequence ID" value="XM_060425863.1"/>
</dbReference>
<keyword evidence="1" id="KW-0732">Signal</keyword>
<dbReference type="GeneID" id="85309050"/>
<gene>
    <name evidence="2" type="ORF">QBC33DRAFT_511752</name>
</gene>
<reference evidence="2" key="1">
    <citation type="submission" date="2023-06" db="EMBL/GenBank/DDBJ databases">
        <title>Genome-scale phylogeny and comparative genomics of the fungal order Sordariales.</title>
        <authorList>
            <consortium name="Lawrence Berkeley National Laboratory"/>
            <person name="Hensen N."/>
            <person name="Bonometti L."/>
            <person name="Westerberg I."/>
            <person name="Brannstrom I.O."/>
            <person name="Guillou S."/>
            <person name="Cros-Aarteil S."/>
            <person name="Calhoun S."/>
            <person name="Haridas S."/>
            <person name="Kuo A."/>
            <person name="Mondo S."/>
            <person name="Pangilinan J."/>
            <person name="Riley R."/>
            <person name="Labutti K."/>
            <person name="Andreopoulos B."/>
            <person name="Lipzen A."/>
            <person name="Chen C."/>
            <person name="Yanf M."/>
            <person name="Daum C."/>
            <person name="Ng V."/>
            <person name="Clum A."/>
            <person name="Steindorff A."/>
            <person name="Ohm R."/>
            <person name="Martin F."/>
            <person name="Silar P."/>
            <person name="Natvig D."/>
            <person name="Lalanne C."/>
            <person name="Gautier V."/>
            <person name="Ament-Velasquez S.L."/>
            <person name="Kruys A."/>
            <person name="Hutchinson M.I."/>
            <person name="Powell A.J."/>
            <person name="Barry K."/>
            <person name="Miller A.N."/>
            <person name="Grigoriev I.V."/>
            <person name="Debuchy R."/>
            <person name="Gladieux P."/>
            <person name="Thoren M.H."/>
            <person name="Johannesson H."/>
        </authorList>
    </citation>
    <scope>NUCLEOTIDE SEQUENCE</scope>
    <source>
        <strain evidence="2">8032-3</strain>
    </source>
</reference>
<evidence type="ECO:0008006" key="4">
    <source>
        <dbReference type="Google" id="ProtNLM"/>
    </source>
</evidence>
<evidence type="ECO:0000313" key="3">
    <source>
        <dbReference type="Proteomes" id="UP001244011"/>
    </source>
</evidence>
<proteinExistence type="predicted"/>
<name>A0AAJ0C694_9PEZI</name>
<accession>A0AAJ0C694</accession>
<protein>
    <recommendedName>
        <fullName evidence="4">Ubiquitin 3 binding protein But2 C-terminal domain-containing protein</fullName>
    </recommendedName>
</protein>
<comment type="caution">
    <text evidence="2">The sequence shown here is derived from an EMBL/GenBank/DDBJ whole genome shotgun (WGS) entry which is preliminary data.</text>
</comment>
<keyword evidence="3" id="KW-1185">Reference proteome</keyword>
<dbReference type="EMBL" id="MU838999">
    <property type="protein sequence ID" value="KAK1770948.1"/>
    <property type="molecule type" value="Genomic_DNA"/>
</dbReference>
<organism evidence="2 3">
    <name type="scientific">Phialemonium atrogriseum</name>
    <dbReference type="NCBI Taxonomy" id="1093897"/>
    <lineage>
        <taxon>Eukaryota</taxon>
        <taxon>Fungi</taxon>
        <taxon>Dikarya</taxon>
        <taxon>Ascomycota</taxon>
        <taxon>Pezizomycotina</taxon>
        <taxon>Sordariomycetes</taxon>
        <taxon>Sordariomycetidae</taxon>
        <taxon>Cephalothecales</taxon>
        <taxon>Cephalothecaceae</taxon>
        <taxon>Phialemonium</taxon>
    </lineage>
</organism>
<dbReference type="AlphaFoldDB" id="A0AAJ0C694"/>
<feature type="chain" id="PRO_5042463331" description="Ubiquitin 3 binding protein But2 C-terminal domain-containing protein" evidence="1">
    <location>
        <begin position="20"/>
        <end position="157"/>
    </location>
</feature>